<proteinExistence type="predicted"/>
<evidence type="ECO:0000313" key="1">
    <source>
        <dbReference type="EMBL" id="KAF0332662.1"/>
    </source>
</evidence>
<sequence>MMLAAGCACAASWSPFLAVSRARLPCSDCSANTAVWCSGSQPVRWFALGRLGPGPRKRKRLVSAYAAGRPVRAGRSFLGRTKYRRAESERLASHKVDDRVGSGAGSG</sequence>
<accession>A0A8H3ZXX0</accession>
<evidence type="ECO:0000313" key="2">
    <source>
        <dbReference type="Proteomes" id="UP000434172"/>
    </source>
</evidence>
<dbReference type="Proteomes" id="UP000434172">
    <property type="component" value="Unassembled WGS sequence"/>
</dbReference>
<reference evidence="1 2" key="1">
    <citation type="submission" date="2019-12" db="EMBL/GenBank/DDBJ databases">
        <title>A genome sequence resource for the geographically widespread anthracnose pathogen Colletotrichum asianum.</title>
        <authorList>
            <person name="Meng Y."/>
        </authorList>
    </citation>
    <scope>NUCLEOTIDE SEQUENCE [LARGE SCALE GENOMIC DNA]</scope>
    <source>
        <strain evidence="1 2">ICMP 18580</strain>
    </source>
</reference>
<gene>
    <name evidence="1" type="ORF">GQ607_000678</name>
</gene>
<dbReference type="EMBL" id="WOWK01000001">
    <property type="protein sequence ID" value="KAF0332662.1"/>
    <property type="molecule type" value="Genomic_DNA"/>
</dbReference>
<organism evidence="1 2">
    <name type="scientific">Colletotrichum asianum</name>
    <dbReference type="NCBI Taxonomy" id="702518"/>
    <lineage>
        <taxon>Eukaryota</taxon>
        <taxon>Fungi</taxon>
        <taxon>Dikarya</taxon>
        <taxon>Ascomycota</taxon>
        <taxon>Pezizomycotina</taxon>
        <taxon>Sordariomycetes</taxon>
        <taxon>Hypocreomycetidae</taxon>
        <taxon>Glomerellales</taxon>
        <taxon>Glomerellaceae</taxon>
        <taxon>Colletotrichum</taxon>
        <taxon>Colletotrichum gloeosporioides species complex</taxon>
    </lineage>
</organism>
<protein>
    <submittedName>
        <fullName evidence="1">Uncharacterized protein</fullName>
    </submittedName>
</protein>
<keyword evidence="2" id="KW-1185">Reference proteome</keyword>
<dbReference type="AlphaFoldDB" id="A0A8H3ZXX0"/>
<comment type="caution">
    <text evidence="1">The sequence shown here is derived from an EMBL/GenBank/DDBJ whole genome shotgun (WGS) entry which is preliminary data.</text>
</comment>
<name>A0A8H3ZXX0_9PEZI</name>